<dbReference type="EMBL" id="PVNS01000011">
    <property type="protein sequence ID" value="PRO64943.1"/>
    <property type="molecule type" value="Genomic_DNA"/>
</dbReference>
<dbReference type="InterPro" id="IPR039422">
    <property type="entry name" value="MarR/SlyA-like"/>
</dbReference>
<dbReference type="InterPro" id="IPR036388">
    <property type="entry name" value="WH-like_DNA-bd_sf"/>
</dbReference>
<evidence type="ECO:0000313" key="4">
    <source>
        <dbReference type="Proteomes" id="UP000243650"/>
    </source>
</evidence>
<evidence type="ECO:0000313" key="3">
    <source>
        <dbReference type="EMBL" id="PRO64943.1"/>
    </source>
</evidence>
<dbReference type="SUPFAM" id="SSF46785">
    <property type="entry name" value="Winged helix' DNA-binding domain"/>
    <property type="match status" value="1"/>
</dbReference>
<dbReference type="GO" id="GO:0003700">
    <property type="term" value="F:DNA-binding transcription factor activity"/>
    <property type="evidence" value="ECO:0007669"/>
    <property type="project" value="InterPro"/>
</dbReference>
<feature type="domain" description="HTH marR-type" evidence="2">
    <location>
        <begin position="4"/>
        <end position="141"/>
    </location>
</feature>
<dbReference type="PROSITE" id="PS50995">
    <property type="entry name" value="HTH_MARR_2"/>
    <property type="match status" value="1"/>
</dbReference>
<protein>
    <recommendedName>
        <fullName evidence="2">HTH marR-type domain-containing protein</fullName>
    </recommendedName>
</protein>
<evidence type="ECO:0000259" key="2">
    <source>
        <dbReference type="PROSITE" id="PS50995"/>
    </source>
</evidence>
<dbReference type="AlphaFoldDB" id="A0A2P6MF96"/>
<keyword evidence="1" id="KW-0238">DNA-binding</keyword>
<comment type="caution">
    <text evidence="3">The sequence shown here is derived from an EMBL/GenBank/DDBJ whole genome shotgun (WGS) entry which is preliminary data.</text>
</comment>
<dbReference type="RefSeq" id="WP_105959799.1">
    <property type="nucleotide sequence ID" value="NZ_PVNS01000011.1"/>
</dbReference>
<keyword evidence="4" id="KW-1185">Reference proteome</keyword>
<dbReference type="InterPro" id="IPR036390">
    <property type="entry name" value="WH_DNA-bd_sf"/>
</dbReference>
<proteinExistence type="predicted"/>
<reference evidence="3 4" key="1">
    <citation type="submission" date="2018-03" db="EMBL/GenBank/DDBJ databases">
        <title>Bacillus urumqiensis sp. nov., a moderately haloalkaliphilic bacterium isolated from a salt lake.</title>
        <authorList>
            <person name="Zhao B."/>
            <person name="Liao Z."/>
        </authorList>
    </citation>
    <scope>NUCLEOTIDE SEQUENCE [LARGE SCALE GENOMIC DNA]</scope>
    <source>
        <strain evidence="3 4">BZ-SZ-XJ18</strain>
    </source>
</reference>
<sequence>MMDEKRLQELIDQYTNVYLFATKKLERLLVEKAMPLSLEQFGILRVLHIRGQTTAGEIARESDVHKSAVTTKIARLEKLGFVRRTSDPEDRRSRVIALTDEGSEAFETCRRAVTSFITPFFEKLSEEELETFLRVYSKLNTMLEEDQR</sequence>
<name>A0A2P6MF96_ALKUR</name>
<dbReference type="PANTHER" id="PTHR33164">
    <property type="entry name" value="TRANSCRIPTIONAL REGULATOR, MARR FAMILY"/>
    <property type="match status" value="1"/>
</dbReference>
<dbReference type="Pfam" id="PF01047">
    <property type="entry name" value="MarR"/>
    <property type="match status" value="1"/>
</dbReference>
<dbReference type="OrthoDB" id="3254893at2"/>
<dbReference type="GO" id="GO:0003677">
    <property type="term" value="F:DNA binding"/>
    <property type="evidence" value="ECO:0007669"/>
    <property type="project" value="UniProtKB-KW"/>
</dbReference>
<dbReference type="GO" id="GO:0006950">
    <property type="term" value="P:response to stress"/>
    <property type="evidence" value="ECO:0007669"/>
    <property type="project" value="TreeGrafter"/>
</dbReference>
<dbReference type="InterPro" id="IPR000835">
    <property type="entry name" value="HTH_MarR-typ"/>
</dbReference>
<accession>A0A2P6MF96</accession>
<gene>
    <name evidence="3" type="ORF">C6I21_12430</name>
</gene>
<dbReference type="PANTHER" id="PTHR33164:SF43">
    <property type="entry name" value="HTH-TYPE TRANSCRIPTIONAL REPRESSOR YETL"/>
    <property type="match status" value="1"/>
</dbReference>
<dbReference type="Gene3D" id="1.10.10.10">
    <property type="entry name" value="Winged helix-like DNA-binding domain superfamily/Winged helix DNA-binding domain"/>
    <property type="match status" value="1"/>
</dbReference>
<evidence type="ECO:0000256" key="1">
    <source>
        <dbReference type="ARBA" id="ARBA00023125"/>
    </source>
</evidence>
<dbReference type="PRINTS" id="PR00598">
    <property type="entry name" value="HTHMARR"/>
</dbReference>
<dbReference type="SMART" id="SM00347">
    <property type="entry name" value="HTH_MARR"/>
    <property type="match status" value="1"/>
</dbReference>
<dbReference type="Proteomes" id="UP000243650">
    <property type="component" value="Unassembled WGS sequence"/>
</dbReference>
<organism evidence="3 4">
    <name type="scientific">Alkalicoccus urumqiensis</name>
    <name type="common">Bacillus urumqiensis</name>
    <dbReference type="NCBI Taxonomy" id="1548213"/>
    <lineage>
        <taxon>Bacteria</taxon>
        <taxon>Bacillati</taxon>
        <taxon>Bacillota</taxon>
        <taxon>Bacilli</taxon>
        <taxon>Bacillales</taxon>
        <taxon>Bacillaceae</taxon>
        <taxon>Alkalicoccus</taxon>
    </lineage>
</organism>